<evidence type="ECO:0000313" key="13">
    <source>
        <dbReference type="Proteomes" id="UP000183063"/>
    </source>
</evidence>
<keyword evidence="4 11" id="KW-0378">Hydrolase</keyword>
<evidence type="ECO:0000259" key="10">
    <source>
        <dbReference type="Pfam" id="PF14237"/>
    </source>
</evidence>
<keyword evidence="5 8" id="KW-1133">Transmembrane helix</keyword>
<dbReference type="OrthoDB" id="9813074at2"/>
<feature type="region of interest" description="Disordered" evidence="7">
    <location>
        <begin position="671"/>
        <end position="733"/>
    </location>
</feature>
<reference evidence="13" key="2">
    <citation type="submission" date="2016-10" db="EMBL/GenBank/DDBJ databases">
        <authorList>
            <person name="Wibberg D."/>
        </authorList>
    </citation>
    <scope>NUCLEOTIDE SEQUENCE [LARGE SCALE GENOMIC DNA]</scope>
</reference>
<dbReference type="GO" id="GO:0016020">
    <property type="term" value="C:membrane"/>
    <property type="evidence" value="ECO:0007669"/>
    <property type="project" value="UniProtKB-SubCell"/>
</dbReference>
<dbReference type="Pfam" id="PF14237">
    <property type="entry name" value="GYF_2"/>
    <property type="match status" value="1"/>
</dbReference>
<feature type="compositionally biased region" description="Basic and acidic residues" evidence="7">
    <location>
        <begin position="712"/>
        <end position="723"/>
    </location>
</feature>
<feature type="compositionally biased region" description="Polar residues" evidence="7">
    <location>
        <begin position="65"/>
        <end position="74"/>
    </location>
</feature>
<accession>A0A1H8TWI9</accession>
<name>A0A1H8TWI9_9HYPH</name>
<protein>
    <submittedName>
        <fullName evidence="12">Membrane associated serine protease, rhomboid family</fullName>
    </submittedName>
    <submittedName>
        <fullName evidence="11">Rhomboid protease GluP</fullName>
        <ecNumber evidence="11">3.4.21.105</ecNumber>
    </submittedName>
</protein>
<proteinExistence type="inferred from homology"/>
<evidence type="ECO:0000256" key="8">
    <source>
        <dbReference type="SAM" id="Phobius"/>
    </source>
</evidence>
<dbReference type="SUPFAM" id="SSF48452">
    <property type="entry name" value="TPR-like"/>
    <property type="match status" value="1"/>
</dbReference>
<feature type="domain" description="GYF" evidence="10">
    <location>
        <begin position="8"/>
        <end position="57"/>
    </location>
</feature>
<feature type="transmembrane region" description="Helical" evidence="8">
    <location>
        <begin position="403"/>
        <end position="423"/>
    </location>
</feature>
<evidence type="ECO:0000313" key="11">
    <source>
        <dbReference type="EMBL" id="SEI15687.1"/>
    </source>
</evidence>
<keyword evidence="3 8" id="KW-0812">Transmembrane</keyword>
<dbReference type="InterPro" id="IPR022764">
    <property type="entry name" value="Peptidase_S54_rhomboid_dom"/>
</dbReference>
<feature type="transmembrane region" description="Helical" evidence="8">
    <location>
        <begin position="430"/>
        <end position="450"/>
    </location>
</feature>
<dbReference type="PANTHER" id="PTHR43731">
    <property type="entry name" value="RHOMBOID PROTEASE"/>
    <property type="match status" value="1"/>
</dbReference>
<evidence type="ECO:0000256" key="5">
    <source>
        <dbReference type="ARBA" id="ARBA00022989"/>
    </source>
</evidence>
<dbReference type="STRING" id="501024.RTCCBAU85039_5295"/>
<reference evidence="11" key="1">
    <citation type="submission" date="2016-10" db="EMBL/GenBank/DDBJ databases">
        <authorList>
            <person name="de Groot N.N."/>
        </authorList>
    </citation>
    <scope>NUCLEOTIDE SEQUENCE [LARGE SCALE GENOMIC DNA]</scope>
    <source>
        <strain evidence="11">CCBAU85039</strain>
    </source>
</reference>
<evidence type="ECO:0000313" key="14">
    <source>
        <dbReference type="Proteomes" id="UP000198939"/>
    </source>
</evidence>
<feature type="transmembrane region" description="Helical" evidence="8">
    <location>
        <begin position="494"/>
        <end position="513"/>
    </location>
</feature>
<gene>
    <name evidence="11" type="primary">gluP</name>
    <name evidence="11" type="ORF">RTCCBAU85039_5295</name>
    <name evidence="12" type="ORF">SAMN05216228_103077</name>
</gene>
<dbReference type="GO" id="GO:0006508">
    <property type="term" value="P:proteolysis"/>
    <property type="evidence" value="ECO:0007669"/>
    <property type="project" value="UniProtKB-KW"/>
</dbReference>
<evidence type="ECO:0000256" key="3">
    <source>
        <dbReference type="ARBA" id="ARBA00022692"/>
    </source>
</evidence>
<feature type="domain" description="Peptidase S54 rhomboid" evidence="9">
    <location>
        <begin position="338"/>
        <end position="479"/>
    </location>
</feature>
<keyword evidence="6 8" id="KW-0472">Membrane</keyword>
<evidence type="ECO:0000256" key="6">
    <source>
        <dbReference type="ARBA" id="ARBA00023136"/>
    </source>
</evidence>
<dbReference type="InterPro" id="IPR025640">
    <property type="entry name" value="GYF_2"/>
</dbReference>
<dbReference type="Proteomes" id="UP000198939">
    <property type="component" value="Unassembled WGS sequence"/>
</dbReference>
<evidence type="ECO:0000256" key="7">
    <source>
        <dbReference type="SAM" id="MobiDB-lite"/>
    </source>
</evidence>
<dbReference type="EMBL" id="FOCV01000030">
    <property type="protein sequence ID" value="SEO94954.1"/>
    <property type="molecule type" value="Genomic_DNA"/>
</dbReference>
<reference evidence="12 14" key="3">
    <citation type="submission" date="2016-10" db="EMBL/GenBank/DDBJ databases">
        <authorList>
            <person name="Varghese N."/>
            <person name="Submissions S."/>
        </authorList>
    </citation>
    <scope>NUCLEOTIDE SEQUENCE [LARGE SCALE GENOMIC DNA]</scope>
    <source>
        <strain evidence="12 14">CGMCC 1.7071</strain>
    </source>
</reference>
<evidence type="ECO:0000256" key="2">
    <source>
        <dbReference type="ARBA" id="ARBA00009045"/>
    </source>
</evidence>
<keyword evidence="11" id="KW-0645">Protease</keyword>
<dbReference type="InterPro" id="IPR048136">
    <property type="entry name" value="STM3941-like"/>
</dbReference>
<evidence type="ECO:0000256" key="1">
    <source>
        <dbReference type="ARBA" id="ARBA00004141"/>
    </source>
</evidence>
<dbReference type="InterPro" id="IPR011990">
    <property type="entry name" value="TPR-like_helical_dom_sf"/>
</dbReference>
<evidence type="ECO:0000256" key="4">
    <source>
        <dbReference type="ARBA" id="ARBA00022801"/>
    </source>
</evidence>
<feature type="transmembrane region" description="Helical" evidence="8">
    <location>
        <begin position="142"/>
        <end position="163"/>
    </location>
</feature>
<feature type="transmembrane region" description="Helical" evidence="8">
    <location>
        <begin position="111"/>
        <end position="130"/>
    </location>
</feature>
<organism evidence="11 13">
    <name type="scientific">Rhizobium tibeticum</name>
    <dbReference type="NCBI Taxonomy" id="501024"/>
    <lineage>
        <taxon>Bacteria</taxon>
        <taxon>Pseudomonadati</taxon>
        <taxon>Pseudomonadota</taxon>
        <taxon>Alphaproteobacteria</taxon>
        <taxon>Hyphomicrobiales</taxon>
        <taxon>Rhizobiaceae</taxon>
        <taxon>Rhizobium/Agrobacterium group</taxon>
        <taxon>Rhizobium</taxon>
    </lineage>
</organism>
<keyword evidence="14" id="KW-1185">Reference proteome</keyword>
<feature type="transmembrane region" description="Helical" evidence="8">
    <location>
        <begin position="462"/>
        <end position="482"/>
    </location>
</feature>
<dbReference type="EMBL" id="FNXB01000039">
    <property type="protein sequence ID" value="SEI15687.1"/>
    <property type="molecule type" value="Genomic_DNA"/>
</dbReference>
<dbReference type="AlphaFoldDB" id="A0A1H8TWI9"/>
<evidence type="ECO:0000313" key="12">
    <source>
        <dbReference type="EMBL" id="SEO94954.1"/>
    </source>
</evidence>
<dbReference type="SUPFAM" id="SSF144091">
    <property type="entry name" value="Rhomboid-like"/>
    <property type="match status" value="1"/>
</dbReference>
<feature type="transmembrane region" description="Helical" evidence="8">
    <location>
        <begin position="378"/>
        <end position="397"/>
    </location>
</feature>
<dbReference type="RefSeq" id="WP_083540000.1">
    <property type="nucleotide sequence ID" value="NZ_FNXB01000039.1"/>
</dbReference>
<sequence>MALRVTAWYYQYRGQQMGPVSALEIRILVEAGQLAPETKVWHEGFANWRVASEIQELNGDDEQETPGTSLSATRSEFPKHASGQVDPQSLELQSDAAKLVPSSYRWDEGKLLRAVLGSFVFAALIVGNIWMSEGAGRLPGIVVSWLGGAFFGLICIAALLKLFSRELALAVSVDGIVLPSFSTEPIPWHAVKNLGRFQSRHVDVLRLELDTGVADSIRRRGFRGLLWLIMHASKGKATVNLKALSGNPDRIFNCCFEAWEHARGATATGGQEIATEDATEAEISLTPQILSYVLIGLLVAIYAGELILGVDPSQAGSPSIQTLFMLGATQQEALLQDHQWWRLFTAPLLHGSIVHLGFNCLALWFAGRLLERLIGWRWFAAIFFASALGGAIASVLFNAPNVVGVGASGGIVGLFAAIMVASFRGHLAPLASALRIGAAQMLVPALIPFLSSAKDGQMIDYAGHFGGVVAGGAAALVLLIAWPRERSTPRFGSAAVAFSSLFVIVATASLLPITRLREEMLADPFWQFFTGRYDDAAASFLSKAETNGKPAPYYRLWRYLAQERGGDDKAAYDLQSAAAKLEPTRWPHPIYDLFLGKLSPEEVAAKAGNGDELCEAIFYAGEWYLQRGKVAEANRRFQGAVWSCPKTFMEYDGAVGELRLLAASAQETKNAAQSSLSEKNAPKADQTAQNSEADRRPPSSPNPDVRSPSHLKAPDVKTERKPDGSTIQTQFDYRARKIQETEVTVDGRTIETTFEASIGRPRSIERKNKDGRRISATLLDPLNTEPWTRVEQRYGPSDIRSFEMQFKDDGTKVGVAFDVFGAQRKVDYYNKASELTRIVEFDPDNTRPWSTITTEVDGEGRVLAKVTVMNDGSKNQVNHDLEGKGKWTRYEQAFDAGGQLRSVAQENDDGTSNYVTFDISNIQDWSKLEQFRNRAGQLENQTMFSDTGAKIVTSYDAGGNSSWEIYVQHYDAAGSLQYVDQTNDDRSHYSITYDVENNQPWERYEQVATSSGEIASQTNFNDGGTRDYIVFDTTGDFPWVSKSDSYDLSGKLIATHLIDDGGGRRTLSY</sequence>
<dbReference type="Gene3D" id="1.25.40.10">
    <property type="entry name" value="Tetratricopeptide repeat domain"/>
    <property type="match status" value="1"/>
</dbReference>
<feature type="transmembrane region" description="Helical" evidence="8">
    <location>
        <begin position="344"/>
        <end position="366"/>
    </location>
</feature>
<dbReference type="InterPro" id="IPR035952">
    <property type="entry name" value="Rhomboid-like_sf"/>
</dbReference>
<dbReference type="InterPro" id="IPR050925">
    <property type="entry name" value="Rhomboid_protease_S54"/>
</dbReference>
<evidence type="ECO:0000259" key="9">
    <source>
        <dbReference type="Pfam" id="PF01694"/>
    </source>
</evidence>
<comment type="subcellular location">
    <subcellularLocation>
        <location evidence="1">Membrane</location>
        <topology evidence="1">Multi-pass membrane protein</topology>
    </subcellularLocation>
</comment>
<dbReference type="GO" id="GO:0004252">
    <property type="term" value="F:serine-type endopeptidase activity"/>
    <property type="evidence" value="ECO:0007669"/>
    <property type="project" value="InterPro"/>
</dbReference>
<feature type="transmembrane region" description="Helical" evidence="8">
    <location>
        <begin position="289"/>
        <end position="310"/>
    </location>
</feature>
<feature type="region of interest" description="Disordered" evidence="7">
    <location>
        <begin position="58"/>
        <end position="86"/>
    </location>
</feature>
<dbReference type="NCBIfam" id="NF041635">
    <property type="entry name" value="STM3941_fam"/>
    <property type="match status" value="1"/>
</dbReference>
<dbReference type="Gene3D" id="1.20.1540.10">
    <property type="entry name" value="Rhomboid-like"/>
    <property type="match status" value="1"/>
</dbReference>
<dbReference type="Pfam" id="PF01694">
    <property type="entry name" value="Rhomboid"/>
    <property type="match status" value="1"/>
</dbReference>
<comment type="similarity">
    <text evidence="2">Belongs to the peptidase S54 family.</text>
</comment>
<dbReference type="PANTHER" id="PTHR43731:SF14">
    <property type="entry name" value="PRESENILIN-ASSOCIATED RHOMBOID-LIKE PROTEIN, MITOCHONDRIAL"/>
    <property type="match status" value="1"/>
</dbReference>
<dbReference type="Proteomes" id="UP000183063">
    <property type="component" value="Unassembled WGS sequence"/>
</dbReference>
<dbReference type="EC" id="3.4.21.105" evidence="11"/>